<feature type="transmembrane region" description="Helical" evidence="1">
    <location>
        <begin position="35"/>
        <end position="54"/>
    </location>
</feature>
<dbReference type="Gramene" id="TKW39799">
    <property type="protein sequence ID" value="TKW39799"/>
    <property type="gene ID" value="SEVIR_1G203250v2"/>
</dbReference>
<evidence type="ECO:0000313" key="2">
    <source>
        <dbReference type="EMBL" id="TKW39799.1"/>
    </source>
</evidence>
<evidence type="ECO:0000313" key="3">
    <source>
        <dbReference type="Proteomes" id="UP000298652"/>
    </source>
</evidence>
<gene>
    <name evidence="2" type="ORF">SEVIR_1G203250v2</name>
</gene>
<protein>
    <submittedName>
        <fullName evidence="2">Uncharacterized protein</fullName>
    </submittedName>
</protein>
<keyword evidence="3" id="KW-1185">Reference proteome</keyword>
<feature type="transmembrane region" description="Helical" evidence="1">
    <location>
        <begin position="141"/>
        <end position="160"/>
    </location>
</feature>
<evidence type="ECO:0000256" key="1">
    <source>
        <dbReference type="SAM" id="Phobius"/>
    </source>
</evidence>
<reference evidence="2" key="1">
    <citation type="submission" date="2019-03" db="EMBL/GenBank/DDBJ databases">
        <title>WGS assembly of Setaria viridis.</title>
        <authorList>
            <person name="Huang P."/>
            <person name="Jenkins J."/>
            <person name="Grimwood J."/>
            <person name="Barry K."/>
            <person name="Healey A."/>
            <person name="Mamidi S."/>
            <person name="Sreedasyam A."/>
            <person name="Shu S."/>
            <person name="Feldman M."/>
            <person name="Wu J."/>
            <person name="Yu Y."/>
            <person name="Chen C."/>
            <person name="Johnson J."/>
            <person name="Rokhsar D."/>
            <person name="Baxter I."/>
            <person name="Schmutz J."/>
            <person name="Brutnell T."/>
            <person name="Kellogg E."/>
        </authorList>
    </citation>
    <scope>NUCLEOTIDE SEQUENCE [LARGE SCALE GENOMIC DNA]</scope>
</reference>
<accession>A0A4U6WF62</accession>
<dbReference type="EMBL" id="CM016552">
    <property type="protein sequence ID" value="TKW39799.1"/>
    <property type="molecule type" value="Genomic_DNA"/>
</dbReference>
<proteinExistence type="predicted"/>
<keyword evidence="1" id="KW-0812">Transmembrane</keyword>
<name>A0A4U6WF62_SETVI</name>
<keyword evidence="1" id="KW-1133">Transmembrane helix</keyword>
<dbReference type="AlphaFoldDB" id="A0A4U6WF62"/>
<dbReference type="Proteomes" id="UP000298652">
    <property type="component" value="Chromosome 1"/>
</dbReference>
<keyword evidence="1" id="KW-0472">Membrane</keyword>
<sequence>MDKTEQQEQERKARPITASTWPKRLAFKIGKRGLFGSRPGATLLIINCLGVWSLRRDRYVKKTRFFHFCELRTKAGAVEKWHASLRSLGMRSWPEYDEKVAFLRGKLADAYWGAAPAPYRERATGYLRAARQDRLQRRRTFCNRVAMLTALCLEVAMVSTVVPARIMFWPIVVCVCVLCKPTVDVWRERFDEPDVIVGMLEEVV</sequence>
<dbReference type="OMA" id="MENWPEY"/>
<organism evidence="2 3">
    <name type="scientific">Setaria viridis</name>
    <name type="common">Green bristlegrass</name>
    <name type="synonym">Setaria italica subsp. viridis</name>
    <dbReference type="NCBI Taxonomy" id="4556"/>
    <lineage>
        <taxon>Eukaryota</taxon>
        <taxon>Viridiplantae</taxon>
        <taxon>Streptophyta</taxon>
        <taxon>Embryophyta</taxon>
        <taxon>Tracheophyta</taxon>
        <taxon>Spermatophyta</taxon>
        <taxon>Magnoliopsida</taxon>
        <taxon>Liliopsida</taxon>
        <taxon>Poales</taxon>
        <taxon>Poaceae</taxon>
        <taxon>PACMAD clade</taxon>
        <taxon>Panicoideae</taxon>
        <taxon>Panicodae</taxon>
        <taxon>Paniceae</taxon>
        <taxon>Cenchrinae</taxon>
        <taxon>Setaria</taxon>
    </lineage>
</organism>